<sequence>MSLNTPTAFVKRRLSDDDEDEIRQEWPTYKRFNDTVVSTIQPSMLEKQQEENASMPAITYASPDYRPPVNPNALWLQPPPQQQQQQLQYKSIKQQQSKLSGLTMMVDETDSTDEDDLPTLAQTPSSILLDESFKGSSFEQNNWNHSFDQHHVSTTASWHH</sequence>
<dbReference type="AlphaFoldDB" id="A0AAD5PGS7"/>
<protein>
    <submittedName>
        <fullName evidence="2">Uncharacterized protein</fullName>
    </submittedName>
</protein>
<evidence type="ECO:0000256" key="1">
    <source>
        <dbReference type="SAM" id="MobiDB-lite"/>
    </source>
</evidence>
<dbReference type="EMBL" id="JAIXMP010000010">
    <property type="protein sequence ID" value="KAI9266437.1"/>
    <property type="molecule type" value="Genomic_DNA"/>
</dbReference>
<accession>A0AAD5PGS7</accession>
<reference evidence="2" key="2">
    <citation type="submission" date="2023-02" db="EMBL/GenBank/DDBJ databases">
        <authorList>
            <consortium name="DOE Joint Genome Institute"/>
            <person name="Mondo S.J."/>
            <person name="Chang Y."/>
            <person name="Wang Y."/>
            <person name="Ahrendt S."/>
            <person name="Andreopoulos W."/>
            <person name="Barry K."/>
            <person name="Beard J."/>
            <person name="Benny G.L."/>
            <person name="Blankenship S."/>
            <person name="Bonito G."/>
            <person name="Cuomo C."/>
            <person name="Desiro A."/>
            <person name="Gervers K.A."/>
            <person name="Hundley H."/>
            <person name="Kuo A."/>
            <person name="LaButti K."/>
            <person name="Lang B.F."/>
            <person name="Lipzen A."/>
            <person name="O'Donnell K."/>
            <person name="Pangilinan J."/>
            <person name="Reynolds N."/>
            <person name="Sandor L."/>
            <person name="Smith M.W."/>
            <person name="Tsang A."/>
            <person name="Grigoriev I.V."/>
            <person name="Stajich J.E."/>
            <person name="Spatafora J.W."/>
        </authorList>
    </citation>
    <scope>NUCLEOTIDE SEQUENCE</scope>
    <source>
        <strain evidence="2">RSA 2281</strain>
    </source>
</reference>
<reference evidence="2" key="1">
    <citation type="journal article" date="2022" name="IScience">
        <title>Evolution of zygomycete secretomes and the origins of terrestrial fungal ecologies.</title>
        <authorList>
            <person name="Chang Y."/>
            <person name="Wang Y."/>
            <person name="Mondo S."/>
            <person name="Ahrendt S."/>
            <person name="Andreopoulos W."/>
            <person name="Barry K."/>
            <person name="Beard J."/>
            <person name="Benny G.L."/>
            <person name="Blankenship S."/>
            <person name="Bonito G."/>
            <person name="Cuomo C."/>
            <person name="Desiro A."/>
            <person name="Gervers K.A."/>
            <person name="Hundley H."/>
            <person name="Kuo A."/>
            <person name="LaButti K."/>
            <person name="Lang B.F."/>
            <person name="Lipzen A."/>
            <person name="O'Donnell K."/>
            <person name="Pangilinan J."/>
            <person name="Reynolds N."/>
            <person name="Sandor L."/>
            <person name="Smith M.E."/>
            <person name="Tsang A."/>
            <person name="Grigoriev I.V."/>
            <person name="Stajich J.E."/>
            <person name="Spatafora J.W."/>
        </authorList>
    </citation>
    <scope>NUCLEOTIDE SEQUENCE</scope>
    <source>
        <strain evidence="2">RSA 2281</strain>
    </source>
</reference>
<gene>
    <name evidence="2" type="ORF">BDA99DRAFT_505649</name>
</gene>
<evidence type="ECO:0000313" key="3">
    <source>
        <dbReference type="Proteomes" id="UP001209540"/>
    </source>
</evidence>
<evidence type="ECO:0000313" key="2">
    <source>
        <dbReference type="EMBL" id="KAI9266437.1"/>
    </source>
</evidence>
<feature type="region of interest" description="Disordered" evidence="1">
    <location>
        <begin position="59"/>
        <end position="87"/>
    </location>
</feature>
<organism evidence="2 3">
    <name type="scientific">Phascolomyces articulosus</name>
    <dbReference type="NCBI Taxonomy" id="60185"/>
    <lineage>
        <taxon>Eukaryota</taxon>
        <taxon>Fungi</taxon>
        <taxon>Fungi incertae sedis</taxon>
        <taxon>Mucoromycota</taxon>
        <taxon>Mucoromycotina</taxon>
        <taxon>Mucoromycetes</taxon>
        <taxon>Mucorales</taxon>
        <taxon>Lichtheimiaceae</taxon>
        <taxon>Phascolomyces</taxon>
    </lineage>
</organism>
<keyword evidence="3" id="KW-1185">Reference proteome</keyword>
<name>A0AAD5PGS7_9FUNG</name>
<proteinExistence type="predicted"/>
<comment type="caution">
    <text evidence="2">The sequence shown here is derived from an EMBL/GenBank/DDBJ whole genome shotgun (WGS) entry which is preliminary data.</text>
</comment>
<dbReference type="Proteomes" id="UP001209540">
    <property type="component" value="Unassembled WGS sequence"/>
</dbReference>